<proteinExistence type="predicted"/>
<evidence type="ECO:0000256" key="1">
    <source>
        <dbReference type="SAM" id="Phobius"/>
    </source>
</evidence>
<keyword evidence="1 2" id="KW-0812">Transmembrane</keyword>
<evidence type="ECO:0000313" key="2">
    <source>
        <dbReference type="EMBL" id="EWS71927.1"/>
    </source>
</evidence>
<feature type="transmembrane region" description="Helical" evidence="1">
    <location>
        <begin position="6"/>
        <end position="27"/>
    </location>
</feature>
<accession>W7X3A2</accession>
<dbReference type="AlphaFoldDB" id="W7X3A2"/>
<dbReference type="RefSeq" id="XP_012655556.1">
    <property type="nucleotide sequence ID" value="XM_012800102.1"/>
</dbReference>
<reference evidence="3" key="1">
    <citation type="journal article" date="2006" name="PLoS Biol.">
        <title>Macronuclear genome sequence of the ciliate Tetrahymena thermophila, a model eukaryote.</title>
        <authorList>
            <person name="Eisen J.A."/>
            <person name="Coyne R.S."/>
            <person name="Wu M."/>
            <person name="Wu D."/>
            <person name="Thiagarajan M."/>
            <person name="Wortman J.R."/>
            <person name="Badger J.H."/>
            <person name="Ren Q."/>
            <person name="Amedeo P."/>
            <person name="Jones K.M."/>
            <person name="Tallon L.J."/>
            <person name="Delcher A.L."/>
            <person name="Salzberg S.L."/>
            <person name="Silva J.C."/>
            <person name="Haas B.J."/>
            <person name="Majoros W.H."/>
            <person name="Farzad M."/>
            <person name="Carlton J.M."/>
            <person name="Smith R.K. Jr."/>
            <person name="Garg J."/>
            <person name="Pearlman R.E."/>
            <person name="Karrer K.M."/>
            <person name="Sun L."/>
            <person name="Manning G."/>
            <person name="Elde N.C."/>
            <person name="Turkewitz A.P."/>
            <person name="Asai D.J."/>
            <person name="Wilkes D.E."/>
            <person name="Wang Y."/>
            <person name="Cai H."/>
            <person name="Collins K."/>
            <person name="Stewart B.A."/>
            <person name="Lee S.R."/>
            <person name="Wilamowska K."/>
            <person name="Weinberg Z."/>
            <person name="Ruzzo W.L."/>
            <person name="Wloga D."/>
            <person name="Gaertig J."/>
            <person name="Frankel J."/>
            <person name="Tsao C.-C."/>
            <person name="Gorovsky M.A."/>
            <person name="Keeling P.J."/>
            <person name="Waller R.F."/>
            <person name="Patron N.J."/>
            <person name="Cherry J.M."/>
            <person name="Stover N.A."/>
            <person name="Krieger C.J."/>
            <person name="del Toro C."/>
            <person name="Ryder H.F."/>
            <person name="Williamson S.C."/>
            <person name="Barbeau R.A."/>
            <person name="Hamilton E.P."/>
            <person name="Orias E."/>
        </authorList>
    </citation>
    <scope>NUCLEOTIDE SEQUENCE [LARGE SCALE GENOMIC DNA]</scope>
    <source>
        <strain evidence="3">SB210</strain>
    </source>
</reference>
<keyword evidence="1" id="KW-0472">Membrane</keyword>
<dbReference type="InParanoid" id="W7X3A2"/>
<feature type="transmembrane region" description="Helical" evidence="1">
    <location>
        <begin position="123"/>
        <end position="145"/>
    </location>
</feature>
<sequence>MYIYYFLQILVITQIDLQYFAIFIFLLKISTNFNNFKNISKCLFNMNAFSQKLTSCIDYLSDPINGETNCCCCCLKLKPMNIVKILALQDILISAGLILVGINAILQIKIFNYYLQLFSTNSLLYGIVFVSSGGVIIVSLLVFYLANRKKNLKCFGLFYVILRIILFLAITAYSILLLICSLNTTSSSDPIYGFDSITKLNVQDQKGEYYGILAGIIAYSALNHFFSLILFLSFRYLSEGYEYERNINMKDKEIKQTFAPEWFRNQEVQKKNNLIKNQENQDQKEMLINQNKKNNDLEINKDQGFVDTKDTKQKTKISKNKVVPLNNDQKVNDDDIKSKSTKLIIHDENDAKNSMKIINMDGIGSNTSIHQLNQ</sequence>
<name>W7X3A2_TETTS</name>
<feature type="transmembrane region" description="Helical" evidence="1">
    <location>
        <begin position="209"/>
        <end position="232"/>
    </location>
</feature>
<dbReference type="KEGG" id="tet:TTHERM_000534089"/>
<dbReference type="Proteomes" id="UP000009168">
    <property type="component" value="Unassembled WGS sequence"/>
</dbReference>
<evidence type="ECO:0000313" key="3">
    <source>
        <dbReference type="Proteomes" id="UP000009168"/>
    </source>
</evidence>
<protein>
    <submittedName>
        <fullName evidence="2">Transmembrane protein, putative</fullName>
    </submittedName>
</protein>
<organism evidence="2 3">
    <name type="scientific">Tetrahymena thermophila (strain SB210)</name>
    <dbReference type="NCBI Taxonomy" id="312017"/>
    <lineage>
        <taxon>Eukaryota</taxon>
        <taxon>Sar</taxon>
        <taxon>Alveolata</taxon>
        <taxon>Ciliophora</taxon>
        <taxon>Intramacronucleata</taxon>
        <taxon>Oligohymenophorea</taxon>
        <taxon>Hymenostomatida</taxon>
        <taxon>Tetrahymenina</taxon>
        <taxon>Tetrahymenidae</taxon>
        <taxon>Tetrahymena</taxon>
    </lineage>
</organism>
<dbReference type="EMBL" id="GG662455">
    <property type="protein sequence ID" value="EWS71927.1"/>
    <property type="molecule type" value="Genomic_DNA"/>
</dbReference>
<feature type="transmembrane region" description="Helical" evidence="1">
    <location>
        <begin position="157"/>
        <end position="179"/>
    </location>
</feature>
<keyword evidence="3" id="KW-1185">Reference proteome</keyword>
<dbReference type="eggNOG" id="KOG3745">
    <property type="taxonomic scope" value="Eukaryota"/>
</dbReference>
<feature type="transmembrane region" description="Helical" evidence="1">
    <location>
        <begin position="85"/>
        <end position="111"/>
    </location>
</feature>
<dbReference type="GeneID" id="24439453"/>
<gene>
    <name evidence="2" type="ORF">TTHERM_000534089</name>
</gene>
<keyword evidence="1" id="KW-1133">Transmembrane helix</keyword>